<dbReference type="GO" id="GO:0009986">
    <property type="term" value="C:cell surface"/>
    <property type="evidence" value="ECO:0007669"/>
    <property type="project" value="TreeGrafter"/>
</dbReference>
<evidence type="ECO:0000313" key="13">
    <source>
        <dbReference type="EMBL" id="TKA21915.1"/>
    </source>
</evidence>
<dbReference type="AlphaFoldDB" id="A0A4U0TK09"/>
<evidence type="ECO:0000256" key="3">
    <source>
        <dbReference type="ARBA" id="ARBA00022512"/>
    </source>
</evidence>
<evidence type="ECO:0000256" key="12">
    <source>
        <dbReference type="ARBA" id="ARBA00042762"/>
    </source>
</evidence>
<name>A0A4U0TK09_9PEZI</name>
<dbReference type="Proteomes" id="UP000308549">
    <property type="component" value="Unassembled WGS sequence"/>
</dbReference>
<evidence type="ECO:0000256" key="9">
    <source>
        <dbReference type="ARBA" id="ARBA00039284"/>
    </source>
</evidence>
<evidence type="ECO:0000256" key="6">
    <source>
        <dbReference type="ARBA" id="ARBA00022801"/>
    </source>
</evidence>
<evidence type="ECO:0000256" key="2">
    <source>
        <dbReference type="ARBA" id="ARBA00008773"/>
    </source>
</evidence>
<evidence type="ECO:0000256" key="4">
    <source>
        <dbReference type="ARBA" id="ARBA00022525"/>
    </source>
</evidence>
<keyword evidence="6" id="KW-0378">Hydrolase</keyword>
<evidence type="ECO:0000256" key="11">
    <source>
        <dbReference type="ARBA" id="ARBA00041516"/>
    </source>
</evidence>
<dbReference type="PANTHER" id="PTHR16631">
    <property type="entry name" value="GLUCAN 1,3-BETA-GLUCOSIDASE"/>
    <property type="match status" value="1"/>
</dbReference>
<evidence type="ECO:0000256" key="8">
    <source>
        <dbReference type="ARBA" id="ARBA00024983"/>
    </source>
</evidence>
<evidence type="ECO:0000256" key="5">
    <source>
        <dbReference type="ARBA" id="ARBA00022729"/>
    </source>
</evidence>
<sequence length="261" mass="27353">MTYTPYASDGSCKSADAISSDIASIAAKGFTTVRLYATDCNGPVNIGSACADNGLKMILGIYIDDTGIGSNTDEQVTELIDWGTGQWDLVEMVVFGNEAIFNGYASASDLATGISDVKTRFQAAGYSGPVTTTETLNTIQENANTICAVVDVIAANIHPFFNTAITASKAGDFVTSQLDDLAACCDNEKEAYNLETGWPSSGLANGLAIPGLSNQKTAIDSIMQSAGGGKSVMFSFENDEWKSPGSLDVEQFWGCADLFSG</sequence>
<dbReference type="GO" id="GO:0042973">
    <property type="term" value="F:glucan endo-1,3-beta-D-glucosidase activity"/>
    <property type="evidence" value="ECO:0007669"/>
    <property type="project" value="TreeGrafter"/>
</dbReference>
<comment type="caution">
    <text evidence="13">The sequence shown here is derived from an EMBL/GenBank/DDBJ whole genome shotgun (WGS) entry which is preliminary data.</text>
</comment>
<keyword evidence="7" id="KW-0326">Glycosidase</keyword>
<keyword evidence="14" id="KW-1185">Reference proteome</keyword>
<evidence type="ECO:0000256" key="1">
    <source>
        <dbReference type="ARBA" id="ARBA00004191"/>
    </source>
</evidence>
<keyword evidence="5" id="KW-0732">Signal</keyword>
<comment type="function">
    <text evidence="8">Beta-glucosidases are one of a number of cellulolytic enzymes involved in the degradation of cellulosic biomass. Catalyzes the last step releasing glucose from the inhibitory cellobiose.</text>
</comment>
<reference evidence="13 14" key="1">
    <citation type="submission" date="2017-03" db="EMBL/GenBank/DDBJ databases">
        <title>Genomes of endolithic fungi from Antarctica.</title>
        <authorList>
            <person name="Coleine C."/>
            <person name="Masonjones S."/>
            <person name="Stajich J.E."/>
        </authorList>
    </citation>
    <scope>NUCLEOTIDE SEQUENCE [LARGE SCALE GENOMIC DNA]</scope>
    <source>
        <strain evidence="13 14">CCFEE 6315</strain>
    </source>
</reference>
<dbReference type="PANTHER" id="PTHR16631:SF24">
    <property type="entry name" value="FAMILY 17 GLUCOSIDASE SCW11-RELATED"/>
    <property type="match status" value="1"/>
</dbReference>
<comment type="subcellular location">
    <subcellularLocation>
        <location evidence="1">Secreted</location>
        <location evidence="1">Cell wall</location>
    </subcellularLocation>
</comment>
<dbReference type="SUPFAM" id="SSF51445">
    <property type="entry name" value="(Trans)glycosidases"/>
    <property type="match status" value="1"/>
</dbReference>
<dbReference type="GO" id="GO:0009277">
    <property type="term" value="C:fungal-type cell wall"/>
    <property type="evidence" value="ECO:0007669"/>
    <property type="project" value="TreeGrafter"/>
</dbReference>
<evidence type="ECO:0000256" key="7">
    <source>
        <dbReference type="ARBA" id="ARBA00023295"/>
    </source>
</evidence>
<gene>
    <name evidence="13" type="ORF">B0A50_08563</name>
</gene>
<accession>A0A4U0TK09</accession>
<dbReference type="OrthoDB" id="4082933at2759"/>
<protein>
    <recommendedName>
        <fullName evidence="9">Probable beta-glucosidase btgE</fullName>
    </recommendedName>
    <alternativeName>
        <fullName evidence="10">Beta-D-glucoside glucohydrolase btgE</fullName>
    </alternativeName>
    <alternativeName>
        <fullName evidence="12">Cellobiase btgE</fullName>
    </alternativeName>
    <alternativeName>
        <fullName evidence="11">Gentiobiase btgE</fullName>
    </alternativeName>
</protein>
<comment type="similarity">
    <text evidence="2">Belongs to the glycosyl hydrolase 17 family.</text>
</comment>
<keyword evidence="3" id="KW-0134">Cell wall</keyword>
<dbReference type="GO" id="GO:0005576">
    <property type="term" value="C:extracellular region"/>
    <property type="evidence" value="ECO:0007669"/>
    <property type="project" value="TreeGrafter"/>
</dbReference>
<dbReference type="GO" id="GO:0071555">
    <property type="term" value="P:cell wall organization"/>
    <property type="evidence" value="ECO:0007669"/>
    <property type="project" value="TreeGrafter"/>
</dbReference>
<keyword evidence="4" id="KW-0964">Secreted</keyword>
<dbReference type="Gene3D" id="3.20.20.80">
    <property type="entry name" value="Glycosidases"/>
    <property type="match status" value="1"/>
</dbReference>
<organism evidence="13 14">
    <name type="scientific">Salinomyces thailandicus</name>
    <dbReference type="NCBI Taxonomy" id="706561"/>
    <lineage>
        <taxon>Eukaryota</taxon>
        <taxon>Fungi</taxon>
        <taxon>Dikarya</taxon>
        <taxon>Ascomycota</taxon>
        <taxon>Pezizomycotina</taxon>
        <taxon>Dothideomycetes</taxon>
        <taxon>Dothideomycetidae</taxon>
        <taxon>Mycosphaerellales</taxon>
        <taxon>Teratosphaeriaceae</taxon>
        <taxon>Salinomyces</taxon>
    </lineage>
</organism>
<dbReference type="EMBL" id="NAJL01000093">
    <property type="protein sequence ID" value="TKA21915.1"/>
    <property type="molecule type" value="Genomic_DNA"/>
</dbReference>
<evidence type="ECO:0000256" key="10">
    <source>
        <dbReference type="ARBA" id="ARBA00041495"/>
    </source>
</evidence>
<dbReference type="InterPro" id="IPR050732">
    <property type="entry name" value="Beta-glucan_modifiers"/>
</dbReference>
<evidence type="ECO:0000313" key="14">
    <source>
        <dbReference type="Proteomes" id="UP000308549"/>
    </source>
</evidence>
<proteinExistence type="inferred from homology"/>
<dbReference type="InterPro" id="IPR017853">
    <property type="entry name" value="GH"/>
</dbReference>